<dbReference type="PATRIC" id="fig|1230459.4.peg.816"/>
<name>L9ZAL2_9EURY</name>
<accession>L9ZAL2</accession>
<organism evidence="3 4">
    <name type="scientific">Natrinema gari JCM 14663</name>
    <dbReference type="NCBI Taxonomy" id="1230459"/>
    <lineage>
        <taxon>Archaea</taxon>
        <taxon>Methanobacteriati</taxon>
        <taxon>Methanobacteriota</taxon>
        <taxon>Stenosarchaea group</taxon>
        <taxon>Halobacteria</taxon>
        <taxon>Halobacteriales</taxon>
        <taxon>Natrialbaceae</taxon>
        <taxon>Natrinema</taxon>
    </lineage>
</organism>
<evidence type="ECO:0000313" key="4">
    <source>
        <dbReference type="Proteomes" id="UP000011592"/>
    </source>
</evidence>
<feature type="transmembrane region" description="Helical" evidence="1">
    <location>
        <begin position="86"/>
        <end position="107"/>
    </location>
</feature>
<keyword evidence="4" id="KW-1185">Reference proteome</keyword>
<comment type="caution">
    <text evidence="3">The sequence shown here is derived from an EMBL/GenBank/DDBJ whole genome shotgun (WGS) entry which is preliminary data.</text>
</comment>
<proteinExistence type="predicted"/>
<dbReference type="Proteomes" id="UP000011592">
    <property type="component" value="Unassembled WGS sequence"/>
</dbReference>
<keyword evidence="1" id="KW-0812">Transmembrane</keyword>
<protein>
    <recommendedName>
        <fullName evidence="2">DUF1616 domain-containing protein</fullName>
    </recommendedName>
</protein>
<feature type="transmembrane region" description="Helical" evidence="1">
    <location>
        <begin position="242"/>
        <end position="261"/>
    </location>
</feature>
<dbReference type="EMBL" id="AOIJ01000033">
    <property type="protein sequence ID" value="ELY83026.1"/>
    <property type="molecule type" value="Genomic_DNA"/>
</dbReference>
<reference evidence="3 4" key="1">
    <citation type="journal article" date="2014" name="PLoS Genet.">
        <title>Phylogenetically driven sequencing of extremely halophilic archaea reveals strategies for static and dynamic osmo-response.</title>
        <authorList>
            <person name="Becker E.A."/>
            <person name="Seitzer P.M."/>
            <person name="Tritt A."/>
            <person name="Larsen D."/>
            <person name="Krusor M."/>
            <person name="Yao A.I."/>
            <person name="Wu D."/>
            <person name="Madern D."/>
            <person name="Eisen J.A."/>
            <person name="Darling A.E."/>
            <person name="Facciotti M.T."/>
        </authorList>
    </citation>
    <scope>NUCLEOTIDE SEQUENCE [LARGE SCALE GENOMIC DNA]</scope>
    <source>
        <strain evidence="3 4">JCM 14663</strain>
    </source>
</reference>
<sequence length="395" mass="41749">MLERERSGPAQARRSVPLVVRPRTEQQPVVIGSAAITKNRKVVRSDENATRTVRAEIERRPAAGGSSMSHETSPWTRFDVVRRYPVDLAAVSIGAVVAYLLVTAMASESTLRLFVTVPLALFLPGYALVSVLFPAGKRETRETAATAAERRPRGIDGTERMGLAFVLSLAVVPLIVLLLPLLGLALTTTSIAAALGFGTVAVAQIGVVRRLRVPDGDRFAVSPLAGLETIGGDGTTATASSILLVLAIGTAVSALLVAFLLPVTAGGFTELALYSEDEDGEVVAGELPNEIEPGESIPLTITIENQEGAERDYTAVVQEQTLEDGTVVDRTELRRIDASVSDGATGSGERTITPTAEAGETVRISVLLYEGEPPATPTNGNAAEETHFWVTVTEE</sequence>
<feature type="transmembrane region" description="Helical" evidence="1">
    <location>
        <begin position="161"/>
        <end position="185"/>
    </location>
</feature>
<evidence type="ECO:0000256" key="1">
    <source>
        <dbReference type="SAM" id="Phobius"/>
    </source>
</evidence>
<feature type="domain" description="DUF1616" evidence="2">
    <location>
        <begin position="92"/>
        <end position="391"/>
    </location>
</feature>
<dbReference type="AlphaFoldDB" id="L9ZAL2"/>
<feature type="transmembrane region" description="Helical" evidence="1">
    <location>
        <begin position="191"/>
        <end position="208"/>
    </location>
</feature>
<keyword evidence="1" id="KW-0472">Membrane</keyword>
<dbReference type="Pfam" id="PF07760">
    <property type="entry name" value="DUF1616"/>
    <property type="match status" value="1"/>
</dbReference>
<dbReference type="InterPro" id="IPR011674">
    <property type="entry name" value="DUF1616"/>
</dbReference>
<keyword evidence="1" id="KW-1133">Transmembrane helix</keyword>
<dbReference type="RefSeq" id="WP_008453253.1">
    <property type="nucleotide sequence ID" value="NZ_AOIJ01000033.1"/>
</dbReference>
<evidence type="ECO:0000313" key="3">
    <source>
        <dbReference type="EMBL" id="ELY83026.1"/>
    </source>
</evidence>
<gene>
    <name evidence="3" type="ORF">C486_04084</name>
</gene>
<feature type="transmembrane region" description="Helical" evidence="1">
    <location>
        <begin position="113"/>
        <end position="133"/>
    </location>
</feature>
<evidence type="ECO:0000259" key="2">
    <source>
        <dbReference type="Pfam" id="PF07760"/>
    </source>
</evidence>